<keyword evidence="2" id="KW-1133">Transmembrane helix</keyword>
<reference evidence="3 4" key="1">
    <citation type="journal article" date="2016" name="Nat. Commun.">
        <title>Thousands of microbial genomes shed light on interconnected biogeochemical processes in an aquifer system.</title>
        <authorList>
            <person name="Anantharaman K."/>
            <person name="Brown C.T."/>
            <person name="Hug L.A."/>
            <person name="Sharon I."/>
            <person name="Castelle C.J."/>
            <person name="Probst A.J."/>
            <person name="Thomas B.C."/>
            <person name="Singh A."/>
            <person name="Wilkins M.J."/>
            <person name="Karaoz U."/>
            <person name="Brodie E.L."/>
            <person name="Williams K.H."/>
            <person name="Hubbard S.S."/>
            <person name="Banfield J.F."/>
        </authorList>
    </citation>
    <scope>NUCLEOTIDE SEQUENCE [LARGE SCALE GENOMIC DNA]</scope>
</reference>
<keyword evidence="2" id="KW-0472">Membrane</keyword>
<dbReference type="EMBL" id="MHQM01000042">
    <property type="protein sequence ID" value="OHA02550.1"/>
    <property type="molecule type" value="Genomic_DNA"/>
</dbReference>
<organism evidence="3 4">
    <name type="scientific">Candidatus Sungbacteria bacterium RIFCSPHIGHO2_02_FULL_52_23</name>
    <dbReference type="NCBI Taxonomy" id="1802274"/>
    <lineage>
        <taxon>Bacteria</taxon>
        <taxon>Candidatus Sungiibacteriota</taxon>
    </lineage>
</organism>
<dbReference type="Proteomes" id="UP000178510">
    <property type="component" value="Unassembled WGS sequence"/>
</dbReference>
<proteinExistence type="predicted"/>
<feature type="region of interest" description="Disordered" evidence="1">
    <location>
        <begin position="1"/>
        <end position="23"/>
    </location>
</feature>
<evidence type="ECO:0000313" key="4">
    <source>
        <dbReference type="Proteomes" id="UP000178510"/>
    </source>
</evidence>
<name>A0A1G2KSZ6_9BACT</name>
<accession>A0A1G2KSZ6</accession>
<evidence type="ECO:0000256" key="2">
    <source>
        <dbReference type="SAM" id="Phobius"/>
    </source>
</evidence>
<protein>
    <submittedName>
        <fullName evidence="3">Uncharacterized protein</fullName>
    </submittedName>
</protein>
<dbReference type="AlphaFoldDB" id="A0A1G2KSZ6"/>
<dbReference type="STRING" id="1802274.A3J58_02960"/>
<evidence type="ECO:0000313" key="3">
    <source>
        <dbReference type="EMBL" id="OHA02550.1"/>
    </source>
</evidence>
<gene>
    <name evidence="3" type="ORF">A3J58_02960</name>
</gene>
<sequence>MAGNEYDGYGGADKTQSEPSIAASRRSKRYHATAYVVTAIVAMWVGGLAVVGYYLPQVSLNVASEAPHAAEKVPDPYPQWVVDIRGGGHEEFFEDLCRGIAFVERNADRAKAEVPAGELSVDTNLPKMTGSEVRNYALVVAQSLYQTFTFRRSSRLHLCALATLSPWSFHDGHELMKVLLLVMQTANLTPADLGTDVDAKTMRDVLIGDMRDHLQEYRDHDPLQAGHDSEKGSVAYAPVMEQWQADWNFTAQELFLQTGEIAALEELAARDKEGAGIMPPR</sequence>
<feature type="transmembrane region" description="Helical" evidence="2">
    <location>
        <begin position="34"/>
        <end position="55"/>
    </location>
</feature>
<comment type="caution">
    <text evidence="3">The sequence shown here is derived from an EMBL/GenBank/DDBJ whole genome shotgun (WGS) entry which is preliminary data.</text>
</comment>
<evidence type="ECO:0000256" key="1">
    <source>
        <dbReference type="SAM" id="MobiDB-lite"/>
    </source>
</evidence>
<keyword evidence="2" id="KW-0812">Transmembrane</keyword>